<comment type="subcellular location">
    <subcellularLocation>
        <location evidence="7">Cytoplasm</location>
    </subcellularLocation>
</comment>
<feature type="compositionally biased region" description="Basic and acidic residues" evidence="9">
    <location>
        <begin position="375"/>
        <end position="385"/>
    </location>
</feature>
<evidence type="ECO:0000313" key="10">
    <source>
        <dbReference type="EMBL" id="PWN08225.1"/>
    </source>
</evidence>
<evidence type="ECO:0000256" key="7">
    <source>
        <dbReference type="HAMAP-Rule" id="MF_00323"/>
    </source>
</evidence>
<dbReference type="EMBL" id="QGGB01000001">
    <property type="protein sequence ID" value="PWN08225.1"/>
    <property type="molecule type" value="Genomic_DNA"/>
</dbReference>
<dbReference type="GO" id="GO:0006783">
    <property type="term" value="P:heme biosynthetic process"/>
    <property type="evidence" value="ECO:0007669"/>
    <property type="project" value="UniProtKB-UniRule"/>
</dbReference>
<evidence type="ECO:0000256" key="2">
    <source>
        <dbReference type="ARBA" id="ARBA00023004"/>
    </source>
</evidence>
<keyword evidence="2 7" id="KW-0408">Iron</keyword>
<accession>A0A316TXX8</accession>
<dbReference type="Proteomes" id="UP000245533">
    <property type="component" value="Unassembled WGS sequence"/>
</dbReference>
<comment type="catalytic activity">
    <reaction evidence="7">
        <text>heme b + 2 H(+) = protoporphyrin IX + Fe(2+)</text>
        <dbReference type="Rhea" id="RHEA:22584"/>
        <dbReference type="ChEBI" id="CHEBI:15378"/>
        <dbReference type="ChEBI" id="CHEBI:29033"/>
        <dbReference type="ChEBI" id="CHEBI:57306"/>
        <dbReference type="ChEBI" id="CHEBI:60344"/>
        <dbReference type="EC" id="4.98.1.1"/>
    </reaction>
</comment>
<comment type="function">
    <text evidence="7">Catalyzes the ferrous insertion into protoporphyrin IX.</text>
</comment>
<protein>
    <recommendedName>
        <fullName evidence="7">Ferrochelatase</fullName>
        <ecNumber evidence="7">4.98.1.1</ecNumber>
    </recommendedName>
    <alternativeName>
        <fullName evidence="7">Heme synthase</fullName>
    </alternativeName>
    <alternativeName>
        <fullName evidence="7">Protoheme ferro-lyase</fullName>
    </alternativeName>
</protein>
<dbReference type="Gene3D" id="3.40.50.1400">
    <property type="match status" value="2"/>
</dbReference>
<dbReference type="Pfam" id="PF00762">
    <property type="entry name" value="Ferrochelatase"/>
    <property type="match status" value="2"/>
</dbReference>
<feature type="binding site" evidence="7">
    <location>
        <position position="305"/>
    </location>
    <ligand>
        <name>Fe(2+)</name>
        <dbReference type="ChEBI" id="CHEBI:29033"/>
    </ligand>
</feature>
<comment type="similarity">
    <text evidence="1 7 8">Belongs to the ferrochelatase family.</text>
</comment>
<organism evidence="10 11">
    <name type="scientific">Rhodohalobacter mucosus</name>
    <dbReference type="NCBI Taxonomy" id="2079485"/>
    <lineage>
        <taxon>Bacteria</taxon>
        <taxon>Pseudomonadati</taxon>
        <taxon>Balneolota</taxon>
        <taxon>Balneolia</taxon>
        <taxon>Balneolales</taxon>
        <taxon>Balneolaceae</taxon>
        <taxon>Rhodohalobacter</taxon>
    </lineage>
</organism>
<proteinExistence type="inferred from homology"/>
<dbReference type="GO" id="GO:0005737">
    <property type="term" value="C:cytoplasm"/>
    <property type="evidence" value="ECO:0007669"/>
    <property type="project" value="UniProtKB-SubCell"/>
</dbReference>
<dbReference type="InterPro" id="IPR033659">
    <property type="entry name" value="Ferrochelatase_N"/>
</dbReference>
<dbReference type="PANTHER" id="PTHR11108:SF1">
    <property type="entry name" value="FERROCHELATASE, MITOCHONDRIAL"/>
    <property type="match status" value="1"/>
</dbReference>
<evidence type="ECO:0000256" key="8">
    <source>
        <dbReference type="RuleBase" id="RU004185"/>
    </source>
</evidence>
<evidence type="ECO:0000256" key="5">
    <source>
        <dbReference type="ARBA" id="ARBA00023244"/>
    </source>
</evidence>
<comment type="catalytic activity">
    <reaction evidence="6">
        <text>Fe-coproporphyrin III + 2 H(+) = coproporphyrin III + Fe(2+)</text>
        <dbReference type="Rhea" id="RHEA:49572"/>
        <dbReference type="ChEBI" id="CHEBI:15378"/>
        <dbReference type="ChEBI" id="CHEBI:29033"/>
        <dbReference type="ChEBI" id="CHEBI:68438"/>
        <dbReference type="ChEBI" id="CHEBI:131725"/>
        <dbReference type="EC" id="4.99.1.9"/>
    </reaction>
    <physiologicalReaction direction="right-to-left" evidence="6">
        <dbReference type="Rhea" id="RHEA:49574"/>
    </physiologicalReaction>
</comment>
<dbReference type="InterPro" id="IPR001015">
    <property type="entry name" value="Ferrochelatase"/>
</dbReference>
<gene>
    <name evidence="7 10" type="primary">hemH</name>
    <name evidence="10" type="ORF">DDZ15_00920</name>
</gene>
<sequence length="385" mass="44259">MSMRIGVVLMNLGGPTHEDNVRIFLKNLFRDEDIIKLGGGVTQKAFSNVISKFRAPSVAEDYKEINGCPNGCTGNKHCFNRKNKVVSDCCSPINGLTEAQRRGLEKYFKKIMPGHEVKVYTCMRYWLPFADQVMDDMVEDGITHTVLMPLYPQFSWTTTGSSFRDWENVVKEKFPDGNKPWKEFHVKNYYHNESYLGAINARIDEALAEMDEETRKKTHFIFSAHGTPLLEVRSGDPYTVEIKETMEAVMARREEKNSYWLSFQSRVGPQKWTQPNTEDLVERHLEYGIKNFLMIPIAFVTDHIETLYELGVELVEDMEEEGFEFENYKVMNGLNDHPGYIRALAEETVNVLKHEISEGAVQWDQQSDAVPENGSARREKSAVKT</sequence>
<keyword evidence="4 7" id="KW-0456">Lyase</keyword>
<dbReference type="GO" id="GO:0004325">
    <property type="term" value="F:ferrochelatase activity"/>
    <property type="evidence" value="ECO:0007669"/>
    <property type="project" value="UniProtKB-UniRule"/>
</dbReference>
<dbReference type="GO" id="GO:0046872">
    <property type="term" value="F:metal ion binding"/>
    <property type="evidence" value="ECO:0007669"/>
    <property type="project" value="UniProtKB-KW"/>
</dbReference>
<dbReference type="RefSeq" id="WP_109643921.1">
    <property type="nucleotide sequence ID" value="NZ_QGGB01000001.1"/>
</dbReference>
<evidence type="ECO:0000256" key="4">
    <source>
        <dbReference type="ARBA" id="ARBA00023239"/>
    </source>
</evidence>
<evidence type="ECO:0000256" key="9">
    <source>
        <dbReference type="SAM" id="MobiDB-lite"/>
    </source>
</evidence>
<comment type="pathway">
    <text evidence="7">Porphyrin-containing compound metabolism; protoheme biosynthesis; protoheme from protoporphyrin-IX: step 1/1.</text>
</comment>
<dbReference type="NCBIfam" id="TIGR00109">
    <property type="entry name" value="hemH"/>
    <property type="match status" value="1"/>
</dbReference>
<evidence type="ECO:0000313" key="11">
    <source>
        <dbReference type="Proteomes" id="UP000245533"/>
    </source>
</evidence>
<dbReference type="SUPFAM" id="SSF53800">
    <property type="entry name" value="Chelatase"/>
    <property type="match status" value="1"/>
</dbReference>
<keyword evidence="3 7" id="KW-0350">Heme biosynthesis</keyword>
<dbReference type="CDD" id="cd00419">
    <property type="entry name" value="Ferrochelatase_C"/>
    <property type="match status" value="1"/>
</dbReference>
<dbReference type="PANTHER" id="PTHR11108">
    <property type="entry name" value="FERROCHELATASE"/>
    <property type="match status" value="1"/>
</dbReference>
<feature type="region of interest" description="Disordered" evidence="9">
    <location>
        <begin position="362"/>
        <end position="385"/>
    </location>
</feature>
<dbReference type="EC" id="4.98.1.1" evidence="7"/>
<feature type="binding site" evidence="7">
    <location>
        <position position="225"/>
    </location>
    <ligand>
        <name>Fe(2+)</name>
        <dbReference type="ChEBI" id="CHEBI:29033"/>
    </ligand>
</feature>
<keyword evidence="11" id="KW-1185">Reference proteome</keyword>
<keyword evidence="7" id="KW-0479">Metal-binding</keyword>
<comment type="caution">
    <text evidence="10">The sequence shown here is derived from an EMBL/GenBank/DDBJ whole genome shotgun (WGS) entry which is preliminary data.</text>
</comment>
<dbReference type="InterPro" id="IPR033644">
    <property type="entry name" value="Ferrochelatase_C"/>
</dbReference>
<evidence type="ECO:0000256" key="1">
    <source>
        <dbReference type="ARBA" id="ARBA00007718"/>
    </source>
</evidence>
<evidence type="ECO:0000256" key="3">
    <source>
        <dbReference type="ARBA" id="ARBA00023133"/>
    </source>
</evidence>
<dbReference type="OrthoDB" id="9809741at2"/>
<evidence type="ECO:0000256" key="6">
    <source>
        <dbReference type="ARBA" id="ARBA00024536"/>
    </source>
</evidence>
<dbReference type="AlphaFoldDB" id="A0A316TXX8"/>
<keyword evidence="5 7" id="KW-0627">Porphyrin biosynthesis</keyword>
<dbReference type="UniPathway" id="UPA00252">
    <property type="reaction ID" value="UER00325"/>
</dbReference>
<dbReference type="CDD" id="cd03411">
    <property type="entry name" value="Ferrochelatase_N"/>
    <property type="match status" value="1"/>
</dbReference>
<name>A0A316TXX8_9BACT</name>
<dbReference type="HAMAP" id="MF_00323">
    <property type="entry name" value="Ferrochelatase"/>
    <property type="match status" value="1"/>
</dbReference>
<keyword evidence="7" id="KW-0963">Cytoplasm</keyword>
<reference evidence="10 11" key="1">
    <citation type="submission" date="2018-05" db="EMBL/GenBank/DDBJ databases">
        <title>Rhodohalobacter halophilus gen. nov., sp. nov., a moderately halophilic member of the family Balneolaceae.</title>
        <authorList>
            <person name="Liu Z.-W."/>
        </authorList>
    </citation>
    <scope>NUCLEOTIDE SEQUENCE [LARGE SCALE GENOMIC DNA]</scope>
    <source>
        <strain evidence="10 11">8A47</strain>
    </source>
</reference>